<reference evidence="1" key="1">
    <citation type="submission" date="2021-06" db="EMBL/GenBank/DDBJ databases">
        <authorList>
            <person name="Kallberg Y."/>
            <person name="Tangrot J."/>
            <person name="Rosling A."/>
        </authorList>
    </citation>
    <scope>NUCLEOTIDE SEQUENCE</scope>
    <source>
        <strain evidence="1">AZ414A</strain>
    </source>
</reference>
<proteinExistence type="predicted"/>
<dbReference type="SUPFAM" id="SSF56112">
    <property type="entry name" value="Protein kinase-like (PK-like)"/>
    <property type="match status" value="1"/>
</dbReference>
<evidence type="ECO:0000313" key="1">
    <source>
        <dbReference type="EMBL" id="CAG8553852.1"/>
    </source>
</evidence>
<dbReference type="Proteomes" id="UP000789706">
    <property type="component" value="Unassembled WGS sequence"/>
</dbReference>
<dbReference type="EMBL" id="CAJVPK010000845">
    <property type="protein sequence ID" value="CAG8553852.1"/>
    <property type="molecule type" value="Genomic_DNA"/>
</dbReference>
<dbReference type="AlphaFoldDB" id="A0A9N9FST6"/>
<comment type="caution">
    <text evidence="1">The sequence shown here is derived from an EMBL/GenBank/DDBJ whole genome shotgun (WGS) entry which is preliminary data.</text>
</comment>
<keyword evidence="2" id="KW-1185">Reference proteome</keyword>
<dbReference type="OrthoDB" id="2441719at2759"/>
<gene>
    <name evidence="1" type="ORF">DEBURN_LOCUS7237</name>
</gene>
<dbReference type="InterPro" id="IPR011009">
    <property type="entry name" value="Kinase-like_dom_sf"/>
</dbReference>
<organism evidence="1 2">
    <name type="scientific">Diversispora eburnea</name>
    <dbReference type="NCBI Taxonomy" id="1213867"/>
    <lineage>
        <taxon>Eukaryota</taxon>
        <taxon>Fungi</taxon>
        <taxon>Fungi incertae sedis</taxon>
        <taxon>Mucoromycota</taxon>
        <taxon>Glomeromycotina</taxon>
        <taxon>Glomeromycetes</taxon>
        <taxon>Diversisporales</taxon>
        <taxon>Diversisporaceae</taxon>
        <taxon>Diversispora</taxon>
    </lineage>
</organism>
<accession>A0A9N9FST6</accession>
<protein>
    <submittedName>
        <fullName evidence="1">11392_t:CDS:1</fullName>
    </submittedName>
</protein>
<feature type="non-terminal residue" evidence="1">
    <location>
        <position position="1"/>
    </location>
</feature>
<name>A0A9N9FST6_9GLOM</name>
<sequence length="74" mass="8737">MTDDFLKEVISHGITNSNDFIIQCYRIIKDPNINNNIMVMEFAEDENLHRNLMLNFDEITWQTKLKRLYCIAAG</sequence>
<evidence type="ECO:0000313" key="2">
    <source>
        <dbReference type="Proteomes" id="UP000789706"/>
    </source>
</evidence>